<dbReference type="EMBL" id="KE525263">
    <property type="protein sequence ID" value="KFB43879.1"/>
    <property type="molecule type" value="Genomic_DNA"/>
</dbReference>
<reference evidence="1 3" key="1">
    <citation type="journal article" date="2014" name="BMC Genomics">
        <title>Genome sequence of Anopheles sinensis provides insight into genetics basis of mosquito competence for malaria parasites.</title>
        <authorList>
            <person name="Zhou D."/>
            <person name="Zhang D."/>
            <person name="Ding G."/>
            <person name="Shi L."/>
            <person name="Hou Q."/>
            <person name="Ye Y."/>
            <person name="Xu Y."/>
            <person name="Zhou H."/>
            <person name="Xiong C."/>
            <person name="Li S."/>
            <person name="Yu J."/>
            <person name="Hong S."/>
            <person name="Yu X."/>
            <person name="Zou P."/>
            <person name="Chen C."/>
            <person name="Chang X."/>
            <person name="Wang W."/>
            <person name="Lv Y."/>
            <person name="Sun Y."/>
            <person name="Ma L."/>
            <person name="Shen B."/>
            <person name="Zhu C."/>
        </authorList>
    </citation>
    <scope>NUCLEOTIDE SEQUENCE [LARGE SCALE GENOMIC DNA]</scope>
</reference>
<accession>A0A084W0Y5</accession>
<evidence type="ECO:0000313" key="1">
    <source>
        <dbReference type="EMBL" id="KFB43879.1"/>
    </source>
</evidence>
<name>A0A084W0Y5_ANOSI</name>
<dbReference type="AlphaFoldDB" id="A0A084W0Y5"/>
<gene>
    <name evidence="1" type="ORF">ZHAS_00011612</name>
</gene>
<sequence length="57" mass="6649">MTEEHRTGLSRSGTFNRAAFALNNFFSRTGNYRVETWSDLATIDNNDSEVRNYFVRI</sequence>
<protein>
    <submittedName>
        <fullName evidence="1 2">Uncharacterized protein</fullName>
    </submittedName>
</protein>
<proteinExistence type="predicted"/>
<dbReference type="VEuPathDB" id="VectorBase:ASIC011612"/>
<evidence type="ECO:0000313" key="2">
    <source>
        <dbReference type="EnsemblMetazoa" id="ASIC011612-PA"/>
    </source>
</evidence>
<dbReference type="Proteomes" id="UP000030765">
    <property type="component" value="Unassembled WGS sequence"/>
</dbReference>
<reference evidence="2" key="2">
    <citation type="submission" date="2020-05" db="UniProtKB">
        <authorList>
            <consortium name="EnsemblMetazoa"/>
        </authorList>
    </citation>
    <scope>IDENTIFICATION</scope>
</reference>
<dbReference type="EnsemblMetazoa" id="ASIC011612-RA">
    <property type="protein sequence ID" value="ASIC011612-PA"/>
    <property type="gene ID" value="ASIC011612"/>
</dbReference>
<evidence type="ECO:0000313" key="3">
    <source>
        <dbReference type="Proteomes" id="UP000030765"/>
    </source>
</evidence>
<keyword evidence="3" id="KW-1185">Reference proteome</keyword>
<organism evidence="1">
    <name type="scientific">Anopheles sinensis</name>
    <name type="common">Mosquito</name>
    <dbReference type="NCBI Taxonomy" id="74873"/>
    <lineage>
        <taxon>Eukaryota</taxon>
        <taxon>Metazoa</taxon>
        <taxon>Ecdysozoa</taxon>
        <taxon>Arthropoda</taxon>
        <taxon>Hexapoda</taxon>
        <taxon>Insecta</taxon>
        <taxon>Pterygota</taxon>
        <taxon>Neoptera</taxon>
        <taxon>Endopterygota</taxon>
        <taxon>Diptera</taxon>
        <taxon>Nematocera</taxon>
        <taxon>Culicoidea</taxon>
        <taxon>Culicidae</taxon>
        <taxon>Anophelinae</taxon>
        <taxon>Anopheles</taxon>
    </lineage>
</organism>
<dbReference type="EMBL" id="ATLV01019165">
    <property type="status" value="NOT_ANNOTATED_CDS"/>
    <property type="molecule type" value="Genomic_DNA"/>
</dbReference>